<dbReference type="CDD" id="cd06173">
    <property type="entry name" value="MFS_MefA_like"/>
    <property type="match status" value="1"/>
</dbReference>
<dbReference type="RefSeq" id="WP_346116384.1">
    <property type="nucleotide sequence ID" value="NZ_BAAAXC010000001.1"/>
</dbReference>
<dbReference type="PROSITE" id="PS00217">
    <property type="entry name" value="SUGAR_TRANSPORT_2"/>
    <property type="match status" value="1"/>
</dbReference>
<feature type="transmembrane region" description="Helical" evidence="7">
    <location>
        <begin position="221"/>
        <end position="243"/>
    </location>
</feature>
<dbReference type="PROSITE" id="PS50850">
    <property type="entry name" value="MFS"/>
    <property type="match status" value="1"/>
</dbReference>
<dbReference type="Gene3D" id="1.20.1250.20">
    <property type="entry name" value="MFS general substrate transporter like domains"/>
    <property type="match status" value="2"/>
</dbReference>
<name>A0ABV5QD37_9ACTN</name>
<evidence type="ECO:0000259" key="8">
    <source>
        <dbReference type="PROSITE" id="PS50850"/>
    </source>
</evidence>
<keyword evidence="6 7" id="KW-0472">Membrane</keyword>
<dbReference type="PANTHER" id="PTHR43266:SF2">
    <property type="entry name" value="MAJOR FACILITATOR SUPERFAMILY (MFS) PROFILE DOMAIN-CONTAINING PROTEIN"/>
    <property type="match status" value="1"/>
</dbReference>
<dbReference type="EMBL" id="JBHMCE010000018">
    <property type="protein sequence ID" value="MFB9533419.1"/>
    <property type="molecule type" value="Genomic_DNA"/>
</dbReference>
<dbReference type="InterPro" id="IPR036259">
    <property type="entry name" value="MFS_trans_sf"/>
</dbReference>
<keyword evidence="5 7" id="KW-1133">Transmembrane helix</keyword>
<proteinExistence type="predicted"/>
<evidence type="ECO:0000256" key="4">
    <source>
        <dbReference type="ARBA" id="ARBA00022692"/>
    </source>
</evidence>
<feature type="transmembrane region" description="Helical" evidence="7">
    <location>
        <begin position="141"/>
        <end position="160"/>
    </location>
</feature>
<feature type="transmembrane region" description="Helical" evidence="7">
    <location>
        <begin position="373"/>
        <end position="394"/>
    </location>
</feature>
<evidence type="ECO:0000256" key="1">
    <source>
        <dbReference type="ARBA" id="ARBA00004651"/>
    </source>
</evidence>
<feature type="domain" description="Major facilitator superfamily (MFS) profile" evidence="8">
    <location>
        <begin position="221"/>
        <end position="419"/>
    </location>
</feature>
<organism evidence="9 10">
    <name type="scientific">Nonomuraea roseola</name>
    <dbReference type="NCBI Taxonomy" id="46179"/>
    <lineage>
        <taxon>Bacteria</taxon>
        <taxon>Bacillati</taxon>
        <taxon>Actinomycetota</taxon>
        <taxon>Actinomycetes</taxon>
        <taxon>Streptosporangiales</taxon>
        <taxon>Streptosporangiaceae</taxon>
        <taxon>Nonomuraea</taxon>
    </lineage>
</organism>
<dbReference type="InterPro" id="IPR011701">
    <property type="entry name" value="MFS"/>
</dbReference>
<comment type="caution">
    <text evidence="9">The sequence shown here is derived from an EMBL/GenBank/DDBJ whole genome shotgun (WGS) entry which is preliminary data.</text>
</comment>
<dbReference type="SUPFAM" id="SSF103473">
    <property type="entry name" value="MFS general substrate transporter"/>
    <property type="match status" value="1"/>
</dbReference>
<feature type="transmembrane region" description="Helical" evidence="7">
    <location>
        <begin position="287"/>
        <end position="309"/>
    </location>
</feature>
<dbReference type="InterPro" id="IPR005829">
    <property type="entry name" value="Sugar_transporter_CS"/>
</dbReference>
<dbReference type="Pfam" id="PF07690">
    <property type="entry name" value="MFS_1"/>
    <property type="match status" value="1"/>
</dbReference>
<feature type="transmembrane region" description="Helical" evidence="7">
    <location>
        <begin position="346"/>
        <end position="367"/>
    </location>
</feature>
<comment type="subcellular location">
    <subcellularLocation>
        <location evidence="1">Cell membrane</location>
        <topology evidence="1">Multi-pass membrane protein</topology>
    </subcellularLocation>
</comment>
<feature type="transmembrane region" description="Helical" evidence="7">
    <location>
        <begin position="315"/>
        <end position="334"/>
    </location>
</feature>
<keyword evidence="4 7" id="KW-0812">Transmembrane</keyword>
<keyword evidence="2" id="KW-0813">Transport</keyword>
<keyword evidence="10" id="KW-1185">Reference proteome</keyword>
<feature type="transmembrane region" description="Helical" evidence="7">
    <location>
        <begin position="38"/>
        <end position="60"/>
    </location>
</feature>
<evidence type="ECO:0000256" key="7">
    <source>
        <dbReference type="SAM" id="Phobius"/>
    </source>
</evidence>
<gene>
    <name evidence="9" type="ORF">ACFFRN_43055</name>
</gene>
<evidence type="ECO:0000313" key="10">
    <source>
        <dbReference type="Proteomes" id="UP001589646"/>
    </source>
</evidence>
<evidence type="ECO:0000256" key="6">
    <source>
        <dbReference type="ARBA" id="ARBA00023136"/>
    </source>
</evidence>
<dbReference type="PANTHER" id="PTHR43266">
    <property type="entry name" value="MACROLIDE-EFFLUX PROTEIN"/>
    <property type="match status" value="1"/>
</dbReference>
<dbReference type="InterPro" id="IPR020846">
    <property type="entry name" value="MFS_dom"/>
</dbReference>
<keyword evidence="3" id="KW-1003">Cell membrane</keyword>
<protein>
    <submittedName>
        <fullName evidence="9">MFS transporter</fullName>
    </submittedName>
</protein>
<sequence>MKSIPVAYLASYSLSVLGNSVAAIVLPLVVLQTTGSALGAGTVAAATVVPAVLAGLFMGVVIDRINRRTSSVVTDLVSAAAVAALPIVDMITGLSLGWFVLFGVIGALGDVPGTTAREALLPAIVRHGGVSPERITGLRESLGAIALLVGPAGAGVLVALFDGTTALWITSGTSLAAASVTLLIPHRVGAIVTADGTAATPVGNAWRQLRDGWAELIRNRFVLVVTLMGTTAVIVTGALQGIILPVYFTEAEQPGLLGVVLSTIAGGTLVGGAIYAAAGRRGRRRSWFVVGVVGNAVGLAVLATLASVWMLVAGAFILGVSVGLFSSLIGVLSIERIPEHKRGRVMGTQNAFITAASPLGVFLAGALTEFTSLNIAAIAVATTWLIALIIALCARSMRNLEPIAHEDARIEGSTVADHA</sequence>
<evidence type="ECO:0000256" key="5">
    <source>
        <dbReference type="ARBA" id="ARBA00022989"/>
    </source>
</evidence>
<dbReference type="Proteomes" id="UP001589646">
    <property type="component" value="Unassembled WGS sequence"/>
</dbReference>
<reference evidence="9 10" key="1">
    <citation type="submission" date="2024-09" db="EMBL/GenBank/DDBJ databases">
        <authorList>
            <person name="Sun Q."/>
            <person name="Mori K."/>
        </authorList>
    </citation>
    <scope>NUCLEOTIDE SEQUENCE [LARGE SCALE GENOMIC DNA]</scope>
    <source>
        <strain evidence="9 10">JCM 3323</strain>
    </source>
</reference>
<evidence type="ECO:0000313" key="9">
    <source>
        <dbReference type="EMBL" id="MFB9533419.1"/>
    </source>
</evidence>
<evidence type="ECO:0000256" key="3">
    <source>
        <dbReference type="ARBA" id="ARBA00022475"/>
    </source>
</evidence>
<feature type="transmembrane region" description="Helical" evidence="7">
    <location>
        <begin position="255"/>
        <end position="275"/>
    </location>
</feature>
<accession>A0ABV5QD37</accession>
<evidence type="ECO:0000256" key="2">
    <source>
        <dbReference type="ARBA" id="ARBA00022448"/>
    </source>
</evidence>